<evidence type="ECO:0000256" key="4">
    <source>
        <dbReference type="ARBA" id="ARBA00022597"/>
    </source>
</evidence>
<keyword evidence="6 8" id="KW-1133">Transmembrane helix</keyword>
<comment type="subcellular location">
    <subcellularLocation>
        <location evidence="1">Cell membrane</location>
        <topology evidence="1">Multi-pass membrane protein</topology>
    </subcellularLocation>
</comment>
<keyword evidence="4 10" id="KW-0762">Sugar transport</keyword>
<feature type="transmembrane region" description="Helical" evidence="8">
    <location>
        <begin position="47"/>
        <end position="69"/>
    </location>
</feature>
<feature type="transmembrane region" description="Helical" evidence="8">
    <location>
        <begin position="189"/>
        <end position="214"/>
    </location>
</feature>
<organism evidence="10 11">
    <name type="scientific">Candidatus Galacturonatibacter soehngenii</name>
    <dbReference type="NCBI Taxonomy" id="2307010"/>
    <lineage>
        <taxon>Bacteria</taxon>
        <taxon>Bacillati</taxon>
        <taxon>Bacillota</taxon>
        <taxon>Clostridia</taxon>
        <taxon>Lachnospirales</taxon>
        <taxon>Lachnospiraceae</taxon>
        <taxon>Candidatus Galacturonatibacter</taxon>
    </lineage>
</organism>
<dbReference type="Pfam" id="PF13303">
    <property type="entry name" value="PTS_EIIC_2"/>
    <property type="match status" value="1"/>
</dbReference>
<evidence type="ECO:0000256" key="7">
    <source>
        <dbReference type="ARBA" id="ARBA00023136"/>
    </source>
</evidence>
<dbReference type="GO" id="GO:0008982">
    <property type="term" value="F:protein-N(PI)-phosphohistidine-sugar phosphotransferase activity"/>
    <property type="evidence" value="ECO:0007669"/>
    <property type="project" value="InterPro"/>
</dbReference>
<protein>
    <submittedName>
        <fullName evidence="10">PTS sugar transporter subunit IIC</fullName>
    </submittedName>
</protein>
<feature type="transmembrane region" description="Helical" evidence="8">
    <location>
        <begin position="145"/>
        <end position="169"/>
    </location>
</feature>
<feature type="transmembrane region" description="Helical" evidence="8">
    <location>
        <begin position="113"/>
        <end position="133"/>
    </location>
</feature>
<evidence type="ECO:0000256" key="8">
    <source>
        <dbReference type="SAM" id="Phobius"/>
    </source>
</evidence>
<feature type="transmembrane region" description="Helical" evidence="8">
    <location>
        <begin position="302"/>
        <end position="319"/>
    </location>
</feature>
<sequence length="363" mass="37325">MDKIKKLLNRIFIDGLSGMALGLFSTLIVGTIIQQIGNLIGGNIGDILYLIGKVAAALTGAGIGCGVAFKLKTSPLVLLSAASAGMVGAFASKILAGSVLVSGSLGSLTLNEAILFIGPGEPLGSFVAAYIGIELGNFVSGKTKIDILVTPLVSILSGSFAGLFIGKPIAAFMIRLGELINWGTVQQPLLMGIIVSVLMGIILTLPISSAALGISLSLSGLAAGAATIGCCCNMVGFAVASYRENKVSGLVAQGIGTSMLQVPNIVKKPIIWLPAILSSAILGPIGTLIFHMENNATGSGMGTAGFVGQIMTWNTMLAIDGSTLLLIKILLMHFILPAIITLVISEFMRKKGLILEGDMKLDL</sequence>
<dbReference type="OrthoDB" id="396983at2"/>
<reference evidence="10 11" key="1">
    <citation type="submission" date="2019-09" db="EMBL/GenBank/DDBJ databases">
        <authorList>
            <person name="Valk L.C."/>
        </authorList>
    </citation>
    <scope>NUCLEOTIDE SEQUENCE [LARGE SCALE GENOMIC DNA]</scope>
    <source>
        <strain evidence="10">GalUA</strain>
    </source>
</reference>
<reference evidence="10 11" key="2">
    <citation type="submission" date="2020-02" db="EMBL/GenBank/DDBJ databases">
        <title>Candidatus Galacturonibacter soehngenii shows hetero-acetogenic catabolism of galacturonic acid but lacks a canonical carbon monoxide dehydrogenase/acetyl-CoA synthase complex.</title>
        <authorList>
            <person name="Diender M."/>
            <person name="Stouten G.R."/>
            <person name="Petersen J.F."/>
            <person name="Nielsen P.H."/>
            <person name="Dueholm M.S."/>
            <person name="Pronk J.T."/>
            <person name="Van Loosdrecht M.C.M."/>
        </authorList>
    </citation>
    <scope>NUCLEOTIDE SEQUENCE [LARGE SCALE GENOMIC DNA]</scope>
    <source>
        <strain evidence="10">GalUA</strain>
    </source>
</reference>
<keyword evidence="7 8" id="KW-0472">Membrane</keyword>
<feature type="transmembrane region" description="Helical" evidence="8">
    <location>
        <begin position="12"/>
        <end position="35"/>
    </location>
</feature>
<feature type="transmembrane region" description="Helical" evidence="8">
    <location>
        <begin position="325"/>
        <end position="344"/>
    </location>
</feature>
<accession>A0A7V7UCI3</accession>
<evidence type="ECO:0000259" key="9">
    <source>
        <dbReference type="Pfam" id="PF13303"/>
    </source>
</evidence>
<feature type="transmembrane region" description="Helical" evidence="8">
    <location>
        <begin position="270"/>
        <end position="290"/>
    </location>
</feature>
<evidence type="ECO:0000313" key="11">
    <source>
        <dbReference type="Proteomes" id="UP000461768"/>
    </source>
</evidence>
<keyword evidence="3" id="KW-1003">Cell membrane</keyword>
<evidence type="ECO:0000256" key="2">
    <source>
        <dbReference type="ARBA" id="ARBA00022448"/>
    </source>
</evidence>
<name>A0A7V7UCI3_9FIRM</name>
<keyword evidence="2" id="KW-0813">Transport</keyword>
<dbReference type="GO" id="GO:0009401">
    <property type="term" value="P:phosphoenolpyruvate-dependent sugar phosphotransferase system"/>
    <property type="evidence" value="ECO:0007669"/>
    <property type="project" value="InterPro"/>
</dbReference>
<proteinExistence type="predicted"/>
<evidence type="ECO:0000313" key="10">
    <source>
        <dbReference type="EMBL" id="KAB1439382.1"/>
    </source>
</evidence>
<dbReference type="RefSeq" id="WP_151141821.1">
    <property type="nucleotide sequence ID" value="NZ_WAGX01000004.1"/>
</dbReference>
<keyword evidence="5 8" id="KW-0812">Transmembrane</keyword>
<dbReference type="EMBL" id="WAGX01000004">
    <property type="protein sequence ID" value="KAB1439382.1"/>
    <property type="molecule type" value="Genomic_DNA"/>
</dbReference>
<feature type="transmembrane region" description="Helical" evidence="8">
    <location>
        <begin position="76"/>
        <end position="101"/>
    </location>
</feature>
<dbReference type="AlphaFoldDB" id="A0A7V7UCI3"/>
<feature type="domain" description="Phosphotransferase system EIIC" evidence="9">
    <location>
        <begin position="15"/>
        <end position="361"/>
    </location>
</feature>
<evidence type="ECO:0000256" key="1">
    <source>
        <dbReference type="ARBA" id="ARBA00004651"/>
    </source>
</evidence>
<dbReference type="Proteomes" id="UP000461768">
    <property type="component" value="Unassembled WGS sequence"/>
</dbReference>
<keyword evidence="11" id="KW-1185">Reference proteome</keyword>
<dbReference type="GO" id="GO:0005886">
    <property type="term" value="C:plasma membrane"/>
    <property type="evidence" value="ECO:0007669"/>
    <property type="project" value="UniProtKB-SubCell"/>
</dbReference>
<feature type="transmembrane region" description="Helical" evidence="8">
    <location>
        <begin position="221"/>
        <end position="242"/>
    </location>
</feature>
<evidence type="ECO:0000256" key="5">
    <source>
        <dbReference type="ARBA" id="ARBA00022692"/>
    </source>
</evidence>
<dbReference type="InterPro" id="IPR003352">
    <property type="entry name" value="PTS_EIIC"/>
</dbReference>
<comment type="caution">
    <text evidence="10">The sequence shown here is derived from an EMBL/GenBank/DDBJ whole genome shotgun (WGS) entry which is preliminary data.</text>
</comment>
<evidence type="ECO:0000256" key="3">
    <source>
        <dbReference type="ARBA" id="ARBA00022475"/>
    </source>
</evidence>
<gene>
    <name evidence="10" type="ORF">F7O84_03005</name>
</gene>
<evidence type="ECO:0000256" key="6">
    <source>
        <dbReference type="ARBA" id="ARBA00022989"/>
    </source>
</evidence>